<dbReference type="InterPro" id="IPR007492">
    <property type="entry name" value="LytTR_DNA-bd_dom"/>
</dbReference>
<feature type="domain" description="Response regulatory" evidence="3">
    <location>
        <begin position="6"/>
        <end position="121"/>
    </location>
</feature>
<dbReference type="PROSITE" id="PS50930">
    <property type="entry name" value="HTH_LYTTR"/>
    <property type="match status" value="1"/>
</dbReference>
<dbReference type="Gene3D" id="3.40.50.2300">
    <property type="match status" value="1"/>
</dbReference>
<dbReference type="RefSeq" id="WP_088355443.1">
    <property type="nucleotide sequence ID" value="NZ_CP061813.1"/>
</dbReference>
<evidence type="ECO:0000259" key="4">
    <source>
        <dbReference type="PROSITE" id="PS50930"/>
    </source>
</evidence>
<dbReference type="GO" id="GO:0000160">
    <property type="term" value="P:phosphorelay signal transduction system"/>
    <property type="evidence" value="ECO:0007669"/>
    <property type="project" value="InterPro"/>
</dbReference>
<dbReference type="SUPFAM" id="SSF52172">
    <property type="entry name" value="CheY-like"/>
    <property type="match status" value="1"/>
</dbReference>
<feature type="domain" description="HTH LytTR-type" evidence="4">
    <location>
        <begin position="145"/>
        <end position="242"/>
    </location>
</feature>
<evidence type="ECO:0000313" key="5">
    <source>
        <dbReference type="EMBL" id="QOD59379.1"/>
    </source>
</evidence>
<sequence length="243" mass="28058">MGQKLQILIVEDEEIIAENLRLTLKNLGYEIAGVVNNALDAIDVLVNEKVDLAILDINIQGSKNGIWIANYIRKSYHIPYLFLTAFGDEKTILEATETRPYGYLLKPFVKESLLASIKIALVNFTEKDNLLNKEKTVLKLEENVIYIKVKEAYVKLITDNIYFIESDRNYIQIFTKDSNYLLRSSLSQIKELLPKTFLQVHRSFIINTKKIDSITKLQISLGEYTVQLSNSYKEELYKILQIK</sequence>
<dbReference type="Pfam" id="PF00072">
    <property type="entry name" value="Response_reg"/>
    <property type="match status" value="1"/>
</dbReference>
<dbReference type="PANTHER" id="PTHR44591">
    <property type="entry name" value="STRESS RESPONSE REGULATOR PROTEIN 1"/>
    <property type="match status" value="1"/>
</dbReference>
<dbReference type="KEGG" id="phal:H9I45_08315"/>
<evidence type="ECO:0000259" key="3">
    <source>
        <dbReference type="PROSITE" id="PS50110"/>
    </source>
</evidence>
<dbReference type="InterPro" id="IPR001789">
    <property type="entry name" value="Sig_transdc_resp-reg_receiver"/>
</dbReference>
<dbReference type="InterPro" id="IPR050595">
    <property type="entry name" value="Bact_response_regulator"/>
</dbReference>
<dbReference type="InterPro" id="IPR011006">
    <property type="entry name" value="CheY-like_superfamily"/>
</dbReference>
<name>A0A7L8ABW7_9FLAO</name>
<organism evidence="5 6">
    <name type="scientific">Polaribacter haliotis</name>
    <dbReference type="NCBI Taxonomy" id="1888915"/>
    <lineage>
        <taxon>Bacteria</taxon>
        <taxon>Pseudomonadati</taxon>
        <taxon>Bacteroidota</taxon>
        <taxon>Flavobacteriia</taxon>
        <taxon>Flavobacteriales</taxon>
        <taxon>Flavobacteriaceae</taxon>
    </lineage>
</organism>
<dbReference type="EMBL" id="CP061813">
    <property type="protein sequence ID" value="QOD59379.1"/>
    <property type="molecule type" value="Genomic_DNA"/>
</dbReference>
<dbReference type="SMART" id="SM00850">
    <property type="entry name" value="LytTR"/>
    <property type="match status" value="1"/>
</dbReference>
<keyword evidence="1 2" id="KW-0597">Phosphoprotein</keyword>
<dbReference type="AlphaFoldDB" id="A0A7L8ABW7"/>
<dbReference type="SMART" id="SM00448">
    <property type="entry name" value="REC"/>
    <property type="match status" value="1"/>
</dbReference>
<accession>A0A7L8ABW7</accession>
<dbReference type="CDD" id="cd17534">
    <property type="entry name" value="REC_DC-like"/>
    <property type="match status" value="1"/>
</dbReference>
<evidence type="ECO:0000313" key="6">
    <source>
        <dbReference type="Proteomes" id="UP000516764"/>
    </source>
</evidence>
<reference evidence="5 6" key="1">
    <citation type="journal article" date="2016" name="Int. J. Syst. Evol. Microbiol.">
        <title>Polaribacter haliotis sp. nov., isolated from the gut of abalone Haliotis discus hannai.</title>
        <authorList>
            <person name="Kim Y.O."/>
            <person name="Park I.S."/>
            <person name="Park S."/>
            <person name="Nam B.H."/>
            <person name="Park J.M."/>
            <person name="Kim D.G."/>
            <person name="Yoon J.H."/>
        </authorList>
    </citation>
    <scope>NUCLEOTIDE SEQUENCE [LARGE SCALE GENOMIC DNA]</scope>
    <source>
        <strain evidence="5 6">KCTC 52418</strain>
    </source>
</reference>
<evidence type="ECO:0000256" key="1">
    <source>
        <dbReference type="ARBA" id="ARBA00022553"/>
    </source>
</evidence>
<proteinExistence type="predicted"/>
<dbReference type="PROSITE" id="PS50110">
    <property type="entry name" value="RESPONSE_REGULATORY"/>
    <property type="match status" value="1"/>
</dbReference>
<dbReference type="OrthoDB" id="2962330at2"/>
<dbReference type="Gene3D" id="2.40.50.1020">
    <property type="entry name" value="LytTr DNA-binding domain"/>
    <property type="match status" value="1"/>
</dbReference>
<feature type="modified residue" description="4-aspartylphosphate" evidence="2">
    <location>
        <position position="56"/>
    </location>
</feature>
<protein>
    <submittedName>
        <fullName evidence="5">Response regulator</fullName>
    </submittedName>
</protein>
<dbReference type="Proteomes" id="UP000516764">
    <property type="component" value="Chromosome"/>
</dbReference>
<dbReference type="PANTHER" id="PTHR44591:SF3">
    <property type="entry name" value="RESPONSE REGULATORY DOMAIN-CONTAINING PROTEIN"/>
    <property type="match status" value="1"/>
</dbReference>
<keyword evidence="6" id="KW-1185">Reference proteome</keyword>
<dbReference type="GO" id="GO:0003677">
    <property type="term" value="F:DNA binding"/>
    <property type="evidence" value="ECO:0007669"/>
    <property type="project" value="InterPro"/>
</dbReference>
<gene>
    <name evidence="5" type="ORF">H9I45_08315</name>
</gene>
<evidence type="ECO:0000256" key="2">
    <source>
        <dbReference type="PROSITE-ProRule" id="PRU00169"/>
    </source>
</evidence>
<dbReference type="Pfam" id="PF04397">
    <property type="entry name" value="LytTR"/>
    <property type="match status" value="1"/>
</dbReference>